<gene>
    <name evidence="5" type="primary">spoT</name>
    <name evidence="5" type="ORF">GAK30_02146</name>
</gene>
<sequence length="759" mass="84461">MSTDKTSRTGVSSADNFPKIVGASPSGPHAAAASFAALVERLDYLSPEDIEQVRRAYRFADEAHLGQMRNSGLPYITHPIAVAIQCTEWKLDAQALMAALLHDTLEDCGVTKPQLIEQFGASVAELVDGLTKLDKLQFNTREESQAESFRKMLLAMARDVRVILVKLADRTHNMRTLNDSPQSKWRRISQETLDIYTPIAYRLGLHQTFRELQDLSFRYMLPWRYNVLSKALTKARGRRKDLITKVQADVTSAFEGASLGVEITGREKALYSIYRKMVEKRLSFAQVSDLYGFRLILATTTGCYTALGLLHQLYKPVPGRFKDHIAIPKANGYQSLHTTLVGPAGVNIEFQMRTESMHLVAGSGVAAHWLYKTHENDSHVAERLGTQWLQSLLDIQHETNDASEFWDHVKVDLFPDAVYVFTPKSQIMAMPRGATIVDFAYAIHSDVGDHTVAAKVNGAQVPLRTEIQNGDVIEVITAPVSRPNPAWLGFVRTGRARSKIRHHLKTLAQTESASLGEKLLTQALRAEGVQKLPDEDGEHKAIWDKLLRFTGSKSRTELLTDIGLGKRIASIVAKRLVSMLTEQGAKRDVLLMSRERYTAHETVSQGAVTLDGSESSSVQFARCCRPVPGDPIVGYLGRGEGLVVHHADCEVARRLQHKDSERFIHVEWSEDPVRTFQTAIVVTIANGKGLLARVAVTLASSEADIIHVDMDDRGSQDAIDLRFVVAVRDRQHLDGVLRSLRRMPEVLKAARAMPMTSVE</sequence>
<dbReference type="PANTHER" id="PTHR21262">
    <property type="entry name" value="GUANOSINE-3',5'-BIS DIPHOSPHATE 3'-PYROPHOSPHOHYDROLASE"/>
    <property type="match status" value="1"/>
</dbReference>
<dbReference type="InterPro" id="IPR003607">
    <property type="entry name" value="HD/PDEase_dom"/>
</dbReference>
<evidence type="ECO:0000259" key="4">
    <source>
        <dbReference type="PROSITE" id="PS51880"/>
    </source>
</evidence>
<dbReference type="Proteomes" id="UP000461670">
    <property type="component" value="Unassembled WGS sequence"/>
</dbReference>
<dbReference type="Gene3D" id="3.10.20.30">
    <property type="match status" value="1"/>
</dbReference>
<dbReference type="SUPFAM" id="SSF109604">
    <property type="entry name" value="HD-domain/PDEase-like"/>
    <property type="match status" value="1"/>
</dbReference>
<dbReference type="Pfam" id="PF02824">
    <property type="entry name" value="TGS"/>
    <property type="match status" value="1"/>
</dbReference>
<comment type="similarity">
    <text evidence="1">Belongs to the relA/spoT family.</text>
</comment>
<dbReference type="Gene3D" id="1.10.3210.10">
    <property type="entry name" value="Hypothetical protein af1432"/>
    <property type="match status" value="1"/>
</dbReference>
<dbReference type="CDD" id="cd00077">
    <property type="entry name" value="HDc"/>
    <property type="match status" value="1"/>
</dbReference>
<dbReference type="GO" id="GO:0005886">
    <property type="term" value="C:plasma membrane"/>
    <property type="evidence" value="ECO:0007669"/>
    <property type="project" value="TreeGrafter"/>
</dbReference>
<evidence type="ECO:0000256" key="1">
    <source>
        <dbReference type="RuleBase" id="RU003847"/>
    </source>
</evidence>
<dbReference type="InterPro" id="IPR004811">
    <property type="entry name" value="RelA/Spo_fam"/>
</dbReference>
<dbReference type="InterPro" id="IPR012676">
    <property type="entry name" value="TGS-like"/>
</dbReference>
<keyword evidence="5" id="KW-0378">Hydrolase</keyword>
<proteinExistence type="inferred from homology"/>
<dbReference type="FunFam" id="3.10.20.30:FF:000002">
    <property type="entry name" value="GTP pyrophosphokinase (RelA/SpoT)"/>
    <property type="match status" value="1"/>
</dbReference>
<evidence type="ECO:0000313" key="6">
    <source>
        <dbReference type="Proteomes" id="UP000461670"/>
    </source>
</evidence>
<dbReference type="SUPFAM" id="SSF81301">
    <property type="entry name" value="Nucleotidyltransferase"/>
    <property type="match status" value="1"/>
</dbReference>
<dbReference type="Pfam" id="PF04607">
    <property type="entry name" value="RelA_SpoT"/>
    <property type="match status" value="1"/>
</dbReference>
<dbReference type="PANTHER" id="PTHR21262:SF36">
    <property type="entry name" value="BIFUNCTIONAL (P)PPGPP SYNTHASE_HYDROLASE SPOT"/>
    <property type="match status" value="1"/>
</dbReference>
<dbReference type="InterPro" id="IPR045600">
    <property type="entry name" value="RelA/SpoT_AH_RIS"/>
</dbReference>
<dbReference type="GO" id="GO:0008893">
    <property type="term" value="F:guanosine-3',5'-bis(diphosphate) 3'-diphosphatase activity"/>
    <property type="evidence" value="ECO:0007669"/>
    <property type="project" value="TreeGrafter"/>
</dbReference>
<dbReference type="GO" id="GO:0015949">
    <property type="term" value="P:nucleobase-containing small molecule interconversion"/>
    <property type="evidence" value="ECO:0007669"/>
    <property type="project" value="UniProtKB-ARBA"/>
</dbReference>
<feature type="domain" description="HD" evidence="3">
    <location>
        <begin position="75"/>
        <end position="174"/>
    </location>
</feature>
<dbReference type="PROSITE" id="PS51880">
    <property type="entry name" value="TGS"/>
    <property type="match status" value="1"/>
</dbReference>
<evidence type="ECO:0000259" key="2">
    <source>
        <dbReference type="PROSITE" id="PS51671"/>
    </source>
</evidence>
<comment type="function">
    <text evidence="1">In eubacteria ppGpp (guanosine 3'-diphosphate 5'-diphosphate) is a mediator of the stringent response that coordinates a variety of cellular activities in response to changes in nutritional abundance.</text>
</comment>
<dbReference type="InterPro" id="IPR002912">
    <property type="entry name" value="ACT_dom"/>
</dbReference>
<dbReference type="AlphaFoldDB" id="A0A7V8FNJ3"/>
<dbReference type="InterPro" id="IPR043519">
    <property type="entry name" value="NT_sf"/>
</dbReference>
<dbReference type="InterPro" id="IPR004095">
    <property type="entry name" value="TGS"/>
</dbReference>
<dbReference type="SMART" id="SM00471">
    <property type="entry name" value="HDc"/>
    <property type="match status" value="1"/>
</dbReference>
<dbReference type="Pfam" id="PF13291">
    <property type="entry name" value="ACT_4"/>
    <property type="match status" value="1"/>
</dbReference>
<dbReference type="SUPFAM" id="SSF81271">
    <property type="entry name" value="TGS-like"/>
    <property type="match status" value="1"/>
</dbReference>
<dbReference type="InterPro" id="IPR007685">
    <property type="entry name" value="RelA_SpoT"/>
</dbReference>
<accession>A0A7V8FNJ3</accession>
<protein>
    <submittedName>
        <fullName evidence="5">Bifunctional (P)ppGpp synthase/hydrolase SpoT</fullName>
    </submittedName>
</protein>
<feature type="domain" description="ACT" evidence="2">
    <location>
        <begin position="679"/>
        <end position="754"/>
    </location>
</feature>
<dbReference type="CDD" id="cd05399">
    <property type="entry name" value="NT_Rel-Spo_like"/>
    <property type="match status" value="1"/>
</dbReference>
<dbReference type="InterPro" id="IPR006674">
    <property type="entry name" value="HD_domain"/>
</dbReference>
<comment type="caution">
    <text evidence="5">The sequence shown here is derived from an EMBL/GenBank/DDBJ whole genome shotgun (WGS) entry which is preliminary data.</text>
</comment>
<dbReference type="Pfam" id="PF13328">
    <property type="entry name" value="HD_4"/>
    <property type="match status" value="1"/>
</dbReference>
<dbReference type="FunFam" id="1.10.3210.10:FF:000001">
    <property type="entry name" value="GTP pyrophosphokinase RelA"/>
    <property type="match status" value="1"/>
</dbReference>
<dbReference type="GO" id="GO:0008728">
    <property type="term" value="F:GTP diphosphokinase activity"/>
    <property type="evidence" value="ECO:0007669"/>
    <property type="project" value="TreeGrafter"/>
</dbReference>
<dbReference type="Gene3D" id="3.30.460.10">
    <property type="entry name" value="Beta Polymerase, domain 2"/>
    <property type="match status" value="1"/>
</dbReference>
<dbReference type="SUPFAM" id="SSF55021">
    <property type="entry name" value="ACT-like"/>
    <property type="match status" value="1"/>
</dbReference>
<organism evidence="5 6">
    <name type="scientific">Paracidovorax wautersii</name>
    <dbReference type="NCBI Taxonomy" id="1177982"/>
    <lineage>
        <taxon>Bacteria</taxon>
        <taxon>Pseudomonadati</taxon>
        <taxon>Pseudomonadota</taxon>
        <taxon>Betaproteobacteria</taxon>
        <taxon>Burkholderiales</taxon>
        <taxon>Comamonadaceae</taxon>
        <taxon>Paracidovorax</taxon>
    </lineage>
</organism>
<dbReference type="GO" id="GO:0042594">
    <property type="term" value="P:response to starvation"/>
    <property type="evidence" value="ECO:0007669"/>
    <property type="project" value="TreeGrafter"/>
</dbReference>
<dbReference type="NCBIfam" id="TIGR00691">
    <property type="entry name" value="spoT_relA"/>
    <property type="match status" value="1"/>
</dbReference>
<dbReference type="FunFam" id="3.30.460.10:FF:000001">
    <property type="entry name" value="GTP pyrophosphokinase RelA"/>
    <property type="match status" value="1"/>
</dbReference>
<dbReference type="EMBL" id="WNDQ01000027">
    <property type="protein sequence ID" value="KAF1020991.1"/>
    <property type="molecule type" value="Genomic_DNA"/>
</dbReference>
<evidence type="ECO:0000259" key="3">
    <source>
        <dbReference type="PROSITE" id="PS51831"/>
    </source>
</evidence>
<dbReference type="InterPro" id="IPR012675">
    <property type="entry name" value="Beta-grasp_dom_sf"/>
</dbReference>
<dbReference type="Pfam" id="PF19296">
    <property type="entry name" value="RelA_AH_RIS"/>
    <property type="match status" value="1"/>
</dbReference>
<evidence type="ECO:0000313" key="5">
    <source>
        <dbReference type="EMBL" id="KAF1020991.1"/>
    </source>
</evidence>
<dbReference type="CDD" id="cd01668">
    <property type="entry name" value="TGS_RSH"/>
    <property type="match status" value="1"/>
</dbReference>
<dbReference type="CDD" id="cd04876">
    <property type="entry name" value="ACT_RelA-SpoT"/>
    <property type="match status" value="1"/>
</dbReference>
<dbReference type="InterPro" id="IPR045865">
    <property type="entry name" value="ACT-like_dom_sf"/>
</dbReference>
<feature type="domain" description="TGS" evidence="4">
    <location>
        <begin position="416"/>
        <end position="477"/>
    </location>
</feature>
<dbReference type="PROSITE" id="PS51831">
    <property type="entry name" value="HD"/>
    <property type="match status" value="1"/>
</dbReference>
<dbReference type="PROSITE" id="PS51671">
    <property type="entry name" value="ACT"/>
    <property type="match status" value="1"/>
</dbReference>
<dbReference type="GO" id="GO:0015969">
    <property type="term" value="P:guanosine tetraphosphate metabolic process"/>
    <property type="evidence" value="ECO:0007669"/>
    <property type="project" value="InterPro"/>
</dbReference>
<reference evidence="6" key="1">
    <citation type="journal article" date="2020" name="MBio">
        <title>Horizontal gene transfer to a defensive symbiont with a reduced genome amongst a multipartite beetle microbiome.</title>
        <authorList>
            <person name="Waterworth S.C."/>
            <person name="Florez L.V."/>
            <person name="Rees E.R."/>
            <person name="Hertweck C."/>
            <person name="Kaltenpoth M."/>
            <person name="Kwan J.C."/>
        </authorList>
    </citation>
    <scope>NUCLEOTIDE SEQUENCE [LARGE SCALE GENOMIC DNA]</scope>
</reference>
<dbReference type="Gene3D" id="3.30.70.260">
    <property type="match status" value="1"/>
</dbReference>
<name>A0A7V8FNJ3_9BURK</name>
<dbReference type="InterPro" id="IPR033655">
    <property type="entry name" value="TGS_RelA/SpoT"/>
</dbReference>
<dbReference type="SMART" id="SM00954">
    <property type="entry name" value="RelA_SpoT"/>
    <property type="match status" value="1"/>
</dbReference>